<feature type="domain" description="Tail specific protease" evidence="2">
    <location>
        <begin position="202"/>
        <end position="406"/>
    </location>
</feature>
<dbReference type="InterPro" id="IPR036034">
    <property type="entry name" value="PDZ_sf"/>
</dbReference>
<dbReference type="EMBL" id="BMID01000001">
    <property type="protein sequence ID" value="GFZ98308.1"/>
    <property type="molecule type" value="Genomic_DNA"/>
</dbReference>
<sequence>MALAKLRACTRTSRFAFTTACAALVAACGGDEPPPTGATPTPTPTVATCSIQNRLATTFNVFNTNYLFPNLLDTSVNRSQFNAIQPYIDALVAPARAQDKDRYFSYVTSIAEENARIESGATAGFGIRLVYDTSNARVFIAEAFENAPAFAAGFDRGTELLAINGTTVAALFASGGAQAVSDALGPSTPGTSRTLRFRPLGGAEITATVAKANYNLDPVSDRYGALVLDDGGKKVGYLNLRTFGSETVEPNIRDAFQKFRDQGVTEVIVDLRYNGGGLVSMGVLLTDLLARSQAGSLMSRISFRPSRASENEDINFSSQPQAINATKIAFISTGGTASASEFVPNNMIPVLGNGLALVGSNSFGKPVGQEAFDITACDDRLRVVSLKLENRNGQGEYFTGLASVMPNTCRAGDDIFTPFGNPNEASIKAALDFLGGRSCTPITTQTQGQSVMSADDRVFLQPQPGKRSGAQWEIPGLY</sequence>
<dbReference type="SMART" id="SM00245">
    <property type="entry name" value="TSPc"/>
    <property type="match status" value="1"/>
</dbReference>
<dbReference type="SUPFAM" id="SSF52096">
    <property type="entry name" value="ClpP/crotonase"/>
    <property type="match status" value="1"/>
</dbReference>
<dbReference type="PROSITE" id="PS51257">
    <property type="entry name" value="PROKAR_LIPOPROTEIN"/>
    <property type="match status" value="1"/>
</dbReference>
<organism evidence="3 4">
    <name type="scientific">Blastomonas marina</name>
    <dbReference type="NCBI Taxonomy" id="1867408"/>
    <lineage>
        <taxon>Bacteria</taxon>
        <taxon>Pseudomonadati</taxon>
        <taxon>Pseudomonadota</taxon>
        <taxon>Alphaproteobacteria</taxon>
        <taxon>Sphingomonadales</taxon>
        <taxon>Sphingomonadaceae</taxon>
        <taxon>Blastomonas</taxon>
    </lineage>
</organism>
<name>A0ABQ1F3S3_9SPHN</name>
<dbReference type="InterPro" id="IPR005151">
    <property type="entry name" value="Tail-specific_protease"/>
</dbReference>
<reference evidence="4" key="1">
    <citation type="journal article" date="2019" name="Int. J. Syst. Evol. Microbiol.">
        <title>The Global Catalogue of Microorganisms (GCM) 10K type strain sequencing project: providing services to taxonomists for standard genome sequencing and annotation.</title>
        <authorList>
            <consortium name="The Broad Institute Genomics Platform"/>
            <consortium name="The Broad Institute Genome Sequencing Center for Infectious Disease"/>
            <person name="Wu L."/>
            <person name="Ma J."/>
        </authorList>
    </citation>
    <scope>NUCLEOTIDE SEQUENCE [LARGE SCALE GENOMIC DNA]</scope>
    <source>
        <strain evidence="4">CGMCC 1.15297</strain>
    </source>
</reference>
<accession>A0ABQ1F3S3</accession>
<feature type="signal peptide" evidence="1">
    <location>
        <begin position="1"/>
        <end position="22"/>
    </location>
</feature>
<protein>
    <submittedName>
        <fullName evidence="3">Peptidase S41</fullName>
    </submittedName>
</protein>
<dbReference type="Gene3D" id="3.30.750.170">
    <property type="match status" value="1"/>
</dbReference>
<dbReference type="SUPFAM" id="SSF50156">
    <property type="entry name" value="PDZ domain-like"/>
    <property type="match status" value="1"/>
</dbReference>
<dbReference type="PANTHER" id="PTHR32060:SF30">
    <property type="entry name" value="CARBOXY-TERMINAL PROCESSING PROTEASE CTPA"/>
    <property type="match status" value="1"/>
</dbReference>
<dbReference type="PANTHER" id="PTHR32060">
    <property type="entry name" value="TAIL-SPECIFIC PROTEASE"/>
    <property type="match status" value="1"/>
</dbReference>
<dbReference type="Proteomes" id="UP000603317">
    <property type="component" value="Unassembled WGS sequence"/>
</dbReference>
<dbReference type="Pfam" id="PF03572">
    <property type="entry name" value="Peptidase_S41"/>
    <property type="match status" value="1"/>
</dbReference>
<dbReference type="Gene3D" id="3.90.226.10">
    <property type="entry name" value="2-enoyl-CoA Hydratase, Chain A, domain 1"/>
    <property type="match status" value="1"/>
</dbReference>
<evidence type="ECO:0000256" key="1">
    <source>
        <dbReference type="SAM" id="SignalP"/>
    </source>
</evidence>
<dbReference type="RefSeq" id="WP_188641023.1">
    <property type="nucleotide sequence ID" value="NZ_BMID01000001.1"/>
</dbReference>
<proteinExistence type="predicted"/>
<dbReference type="InterPro" id="IPR029045">
    <property type="entry name" value="ClpP/crotonase-like_dom_sf"/>
</dbReference>
<dbReference type="CDD" id="cd07561">
    <property type="entry name" value="Peptidase_S41_CPP_like"/>
    <property type="match status" value="1"/>
</dbReference>
<keyword evidence="1" id="KW-0732">Signal</keyword>
<comment type="caution">
    <text evidence="3">The sequence shown here is derived from an EMBL/GenBank/DDBJ whole genome shotgun (WGS) entry which is preliminary data.</text>
</comment>
<evidence type="ECO:0000259" key="2">
    <source>
        <dbReference type="SMART" id="SM00245"/>
    </source>
</evidence>
<keyword evidence="4" id="KW-1185">Reference proteome</keyword>
<dbReference type="Gene3D" id="2.30.42.10">
    <property type="match status" value="1"/>
</dbReference>
<evidence type="ECO:0000313" key="3">
    <source>
        <dbReference type="EMBL" id="GFZ98308.1"/>
    </source>
</evidence>
<evidence type="ECO:0000313" key="4">
    <source>
        <dbReference type="Proteomes" id="UP000603317"/>
    </source>
</evidence>
<gene>
    <name evidence="3" type="ORF">GCM10010923_03060</name>
</gene>
<feature type="chain" id="PRO_5045983032" evidence="1">
    <location>
        <begin position="23"/>
        <end position="478"/>
    </location>
</feature>